<dbReference type="Proteomes" id="UP000001299">
    <property type="component" value="Chromosome 1"/>
</dbReference>
<name>E0RYE8_BUTPB</name>
<sequence length="417" mass="46296">MKLRINCETCDARKINEENYKEFSQIKIYTEELLVDDRSKEVLNRLPFNIKAEEVRSKDLSEDGPNKNININGIYEITPESSVADGTAIVINGVLKVAPGSQEALKKFSRITVNGLILCPKSIAALLPLPGLTINGMTKAYPDEYVLLENRYKLDKYFPMRVPENSGYYAASFIYDSDITIDFGKLVEKNIKFSTEKVYIRKSHIETAIPLFNIEAEIVEIPDDCSVVVADQNEIDSNFVDTNGESLYIIGNVHISASNKEALGRIKSLIVEGNITADADCEQMLKEIYVQCDKLIISRGKVIEDVAIATIDKGTLEDALSGIIVRDCALLKIDKDVPPELIRQRLKVRDCAKVTCTSEQKAAVSSVSSDVAFIGTDSIKSLFGNLFGSGAEESYDNTAPSAFEDDTKYINAEYYEL</sequence>
<gene>
    <name evidence="1" type="ordered locus">bpr_I0281</name>
</gene>
<dbReference type="STRING" id="515622.bpr_I0281"/>
<organism evidence="1 2">
    <name type="scientific">Butyrivibrio proteoclasticus (strain ATCC 51982 / DSM 14932 / B316)</name>
    <name type="common">Clostridium proteoclasticum</name>
    <dbReference type="NCBI Taxonomy" id="515622"/>
    <lineage>
        <taxon>Bacteria</taxon>
        <taxon>Bacillati</taxon>
        <taxon>Bacillota</taxon>
        <taxon>Clostridia</taxon>
        <taxon>Lachnospirales</taxon>
        <taxon>Lachnospiraceae</taxon>
        <taxon>Butyrivibrio</taxon>
    </lineage>
</organism>
<dbReference type="EMBL" id="CP001810">
    <property type="protein sequence ID" value="ADL33029.1"/>
    <property type="molecule type" value="Genomic_DNA"/>
</dbReference>
<evidence type="ECO:0000313" key="2">
    <source>
        <dbReference type="Proteomes" id="UP000001299"/>
    </source>
</evidence>
<keyword evidence="2" id="KW-1185">Reference proteome</keyword>
<dbReference type="RefSeq" id="WP_013279686.1">
    <property type="nucleotide sequence ID" value="NC_014387.1"/>
</dbReference>
<dbReference type="HOGENOM" id="CLU_056695_0_0_9"/>
<dbReference type="KEGG" id="bpb:bpr_I0281"/>
<evidence type="ECO:0000313" key="1">
    <source>
        <dbReference type="EMBL" id="ADL33029.1"/>
    </source>
</evidence>
<accession>E0RYE8</accession>
<protein>
    <submittedName>
        <fullName evidence="1">Uncharacterized protein</fullName>
    </submittedName>
</protein>
<proteinExistence type="predicted"/>
<reference evidence="1 2" key="1">
    <citation type="journal article" date="2010" name="PLoS ONE">
        <title>The glycobiome of the rumen bacterium Butyrivibrio proteoclasticus B316(T) highlights adaptation to a polysaccharide-rich environment.</title>
        <authorList>
            <person name="Kelly W.J."/>
            <person name="Leahy S.C."/>
            <person name="Altermann E."/>
            <person name="Yeoman C.J."/>
            <person name="Dunne J.C."/>
            <person name="Kong Z."/>
            <person name="Pacheco D.M."/>
            <person name="Li D."/>
            <person name="Noel S.J."/>
            <person name="Moon C.D."/>
            <person name="Cookson A.L."/>
            <person name="Attwood G.T."/>
        </authorList>
    </citation>
    <scope>NUCLEOTIDE SEQUENCE [LARGE SCALE GENOMIC DNA]</scope>
    <source>
        <strain evidence="2">ATCC 51982 / DSM 14932 / B316</strain>
    </source>
</reference>
<dbReference type="AlphaFoldDB" id="E0RYE8"/>
<dbReference type="eggNOG" id="ENOG502ZCFE">
    <property type="taxonomic scope" value="Bacteria"/>
</dbReference>